<evidence type="ECO:0000256" key="1">
    <source>
        <dbReference type="SAM" id="MobiDB-lite"/>
    </source>
</evidence>
<protein>
    <submittedName>
        <fullName evidence="2">Uncharacterized protein</fullName>
    </submittedName>
</protein>
<reference evidence="2" key="1">
    <citation type="submission" date="2023-03" db="EMBL/GenBank/DDBJ databases">
        <title>Massive genome expansion in bonnet fungi (Mycena s.s.) driven by repeated elements and novel gene families across ecological guilds.</title>
        <authorList>
            <consortium name="Lawrence Berkeley National Laboratory"/>
            <person name="Harder C.B."/>
            <person name="Miyauchi S."/>
            <person name="Viragh M."/>
            <person name="Kuo A."/>
            <person name="Thoen E."/>
            <person name="Andreopoulos B."/>
            <person name="Lu D."/>
            <person name="Skrede I."/>
            <person name="Drula E."/>
            <person name="Henrissat B."/>
            <person name="Morin E."/>
            <person name="Kohler A."/>
            <person name="Barry K."/>
            <person name="LaButti K."/>
            <person name="Morin E."/>
            <person name="Salamov A."/>
            <person name="Lipzen A."/>
            <person name="Mereny Z."/>
            <person name="Hegedus B."/>
            <person name="Baldrian P."/>
            <person name="Stursova M."/>
            <person name="Weitz H."/>
            <person name="Taylor A."/>
            <person name="Grigoriev I.V."/>
            <person name="Nagy L.G."/>
            <person name="Martin F."/>
            <person name="Kauserud H."/>
        </authorList>
    </citation>
    <scope>NUCLEOTIDE SEQUENCE</scope>
    <source>
        <strain evidence="2">CBHHK182m</strain>
    </source>
</reference>
<evidence type="ECO:0000313" key="2">
    <source>
        <dbReference type="EMBL" id="KAJ7732002.1"/>
    </source>
</evidence>
<proteinExistence type="predicted"/>
<feature type="compositionally biased region" description="Polar residues" evidence="1">
    <location>
        <begin position="39"/>
        <end position="51"/>
    </location>
</feature>
<accession>A0AAD7I1I8</accession>
<dbReference type="AlphaFoldDB" id="A0AAD7I1I8"/>
<sequence length="115" mass="12270">MNMAFFYHPPVSAPKGDSNGNKDTTHDYMRPRDHVGDAPTSTSTHPGNSQHHGGGSGAMIGKFEQKLGALVGNDGLKAKGLQKEHEAHAAKVENEDAARPSGPTREWGTARRPDS</sequence>
<organism evidence="2 3">
    <name type="scientific">Mycena metata</name>
    <dbReference type="NCBI Taxonomy" id="1033252"/>
    <lineage>
        <taxon>Eukaryota</taxon>
        <taxon>Fungi</taxon>
        <taxon>Dikarya</taxon>
        <taxon>Basidiomycota</taxon>
        <taxon>Agaricomycotina</taxon>
        <taxon>Agaricomycetes</taxon>
        <taxon>Agaricomycetidae</taxon>
        <taxon>Agaricales</taxon>
        <taxon>Marasmiineae</taxon>
        <taxon>Mycenaceae</taxon>
        <taxon>Mycena</taxon>
    </lineage>
</organism>
<dbReference type="EMBL" id="JARKIB010000148">
    <property type="protein sequence ID" value="KAJ7732002.1"/>
    <property type="molecule type" value="Genomic_DNA"/>
</dbReference>
<name>A0AAD7I1I8_9AGAR</name>
<feature type="compositionally biased region" description="Basic and acidic residues" evidence="1">
    <location>
        <begin position="23"/>
        <end position="36"/>
    </location>
</feature>
<comment type="caution">
    <text evidence="2">The sequence shown here is derived from an EMBL/GenBank/DDBJ whole genome shotgun (WGS) entry which is preliminary data.</text>
</comment>
<evidence type="ECO:0000313" key="3">
    <source>
        <dbReference type="Proteomes" id="UP001215598"/>
    </source>
</evidence>
<dbReference type="Proteomes" id="UP001215598">
    <property type="component" value="Unassembled WGS sequence"/>
</dbReference>
<gene>
    <name evidence="2" type="ORF">B0H16DRAFT_1468808</name>
</gene>
<feature type="compositionally biased region" description="Basic and acidic residues" evidence="1">
    <location>
        <begin position="81"/>
        <end position="98"/>
    </location>
</feature>
<keyword evidence="3" id="KW-1185">Reference proteome</keyword>
<feature type="region of interest" description="Disordered" evidence="1">
    <location>
        <begin position="1"/>
        <end position="61"/>
    </location>
</feature>
<feature type="region of interest" description="Disordered" evidence="1">
    <location>
        <begin position="79"/>
        <end position="115"/>
    </location>
</feature>